<evidence type="ECO:0000256" key="1">
    <source>
        <dbReference type="SAM" id="MobiDB-lite"/>
    </source>
</evidence>
<name>A0A284VMP1_9EURY</name>
<protein>
    <submittedName>
        <fullName evidence="2">Uncharacterized protein</fullName>
    </submittedName>
</protein>
<dbReference type="Proteomes" id="UP000218615">
    <property type="component" value="Unassembled WGS sequence"/>
</dbReference>
<gene>
    <name evidence="2" type="ORF">MNV_1880001</name>
</gene>
<accession>A0A284VMP1</accession>
<organism evidence="2 3">
    <name type="scientific">Candidatus Methanoperedens nitratireducens</name>
    <dbReference type="NCBI Taxonomy" id="1392998"/>
    <lineage>
        <taxon>Archaea</taxon>
        <taxon>Methanobacteriati</taxon>
        <taxon>Methanobacteriota</taxon>
        <taxon>Stenosarchaea group</taxon>
        <taxon>Methanomicrobia</taxon>
        <taxon>Methanosarcinales</taxon>
        <taxon>ANME-2 cluster</taxon>
        <taxon>Candidatus Methanoperedentaceae</taxon>
        <taxon>Candidatus Methanoperedens</taxon>
    </lineage>
</organism>
<reference evidence="3" key="1">
    <citation type="submission" date="2017-06" db="EMBL/GenBank/DDBJ databases">
        <authorList>
            <person name="Cremers G."/>
        </authorList>
    </citation>
    <scope>NUCLEOTIDE SEQUENCE [LARGE SCALE GENOMIC DNA]</scope>
</reference>
<feature type="region of interest" description="Disordered" evidence="1">
    <location>
        <begin position="1"/>
        <end position="29"/>
    </location>
</feature>
<dbReference type="RefSeq" id="WP_143311693.1">
    <property type="nucleotide sequence ID" value="NZ_FZMP01000099.1"/>
</dbReference>
<sequence>MAEGAVEKKAVESEHAEASKERAKKEADPAREFVDSIMAEMSLKGASKKRLIKKLAEQYNFDKQKVLFKLRRALITERYTAASGH</sequence>
<keyword evidence="3" id="KW-1185">Reference proteome</keyword>
<evidence type="ECO:0000313" key="2">
    <source>
        <dbReference type="EMBL" id="SNQ60550.1"/>
    </source>
</evidence>
<proteinExistence type="predicted"/>
<dbReference type="AlphaFoldDB" id="A0A284VMP1"/>
<evidence type="ECO:0000313" key="3">
    <source>
        <dbReference type="Proteomes" id="UP000218615"/>
    </source>
</evidence>
<dbReference type="EMBL" id="FZMP01000099">
    <property type="protein sequence ID" value="SNQ60550.1"/>
    <property type="molecule type" value="Genomic_DNA"/>
</dbReference>
<dbReference type="OrthoDB" id="147868at2157"/>